<gene>
    <name evidence="2" type="ORF">DERYTH_LOCUS19283</name>
</gene>
<feature type="transmembrane region" description="Helical" evidence="1">
    <location>
        <begin position="45"/>
        <end position="62"/>
    </location>
</feature>
<accession>A0A9N9JG36</accession>
<organism evidence="2 3">
    <name type="scientific">Dentiscutata erythropus</name>
    <dbReference type="NCBI Taxonomy" id="1348616"/>
    <lineage>
        <taxon>Eukaryota</taxon>
        <taxon>Fungi</taxon>
        <taxon>Fungi incertae sedis</taxon>
        <taxon>Mucoromycota</taxon>
        <taxon>Glomeromycotina</taxon>
        <taxon>Glomeromycetes</taxon>
        <taxon>Diversisporales</taxon>
        <taxon>Gigasporaceae</taxon>
        <taxon>Dentiscutata</taxon>
    </lineage>
</organism>
<name>A0A9N9JG36_9GLOM</name>
<feature type="non-terminal residue" evidence="2">
    <location>
        <position position="1"/>
    </location>
</feature>
<keyword evidence="1" id="KW-0472">Membrane</keyword>
<keyword evidence="1" id="KW-1133">Transmembrane helix</keyword>
<comment type="caution">
    <text evidence="2">The sequence shown here is derived from an EMBL/GenBank/DDBJ whole genome shotgun (WGS) entry which is preliminary data.</text>
</comment>
<dbReference type="AlphaFoldDB" id="A0A9N9JG36"/>
<dbReference type="Proteomes" id="UP000789405">
    <property type="component" value="Unassembled WGS sequence"/>
</dbReference>
<evidence type="ECO:0000256" key="1">
    <source>
        <dbReference type="SAM" id="Phobius"/>
    </source>
</evidence>
<dbReference type="EMBL" id="CAJVPY010020883">
    <property type="protein sequence ID" value="CAG8777417.1"/>
    <property type="molecule type" value="Genomic_DNA"/>
</dbReference>
<evidence type="ECO:0000313" key="3">
    <source>
        <dbReference type="Proteomes" id="UP000789405"/>
    </source>
</evidence>
<sequence>TVVIGLGVVVHFGDCYSSLGSLFCCQLQESSFENHWHSQNHRPSVLILSFLALLALLWSWRFHSSFSFFWVSYLILFFCGERVIHLGVEATINVFSNTGTRAGVGSSFIKLT</sequence>
<evidence type="ECO:0000313" key="2">
    <source>
        <dbReference type="EMBL" id="CAG8777417.1"/>
    </source>
</evidence>
<keyword evidence="3" id="KW-1185">Reference proteome</keyword>
<proteinExistence type="predicted"/>
<feature type="transmembrane region" description="Helical" evidence="1">
    <location>
        <begin position="68"/>
        <end position="88"/>
    </location>
</feature>
<protein>
    <submittedName>
        <fullName evidence="2">7260_t:CDS:1</fullName>
    </submittedName>
</protein>
<keyword evidence="1" id="KW-0812">Transmembrane</keyword>
<reference evidence="2" key="1">
    <citation type="submission" date="2021-06" db="EMBL/GenBank/DDBJ databases">
        <authorList>
            <person name="Kallberg Y."/>
            <person name="Tangrot J."/>
            <person name="Rosling A."/>
        </authorList>
    </citation>
    <scope>NUCLEOTIDE SEQUENCE</scope>
    <source>
        <strain evidence="2">MA453B</strain>
    </source>
</reference>